<dbReference type="AlphaFoldDB" id="A0A8J6P638"/>
<evidence type="ECO:0000256" key="1">
    <source>
        <dbReference type="ARBA" id="ARBA00006484"/>
    </source>
</evidence>
<proteinExistence type="inferred from homology"/>
<dbReference type="PRINTS" id="PR00081">
    <property type="entry name" value="GDHRDH"/>
</dbReference>
<organism evidence="3 4">
    <name type="scientific">Candidatus Desulfatibia vada</name>
    <dbReference type="NCBI Taxonomy" id="2841696"/>
    <lineage>
        <taxon>Bacteria</taxon>
        <taxon>Pseudomonadati</taxon>
        <taxon>Thermodesulfobacteriota</taxon>
        <taxon>Desulfobacteria</taxon>
        <taxon>Desulfobacterales</taxon>
        <taxon>Desulfobacterales incertae sedis</taxon>
        <taxon>Candidatus Desulfatibia</taxon>
    </lineage>
</organism>
<dbReference type="Proteomes" id="UP000605201">
    <property type="component" value="Unassembled WGS sequence"/>
</dbReference>
<dbReference type="PANTHER" id="PTHR44169:SF6">
    <property type="entry name" value="NADPH-DEPENDENT 1-ACYLDIHYDROXYACETONE PHOSPHATE REDUCTASE"/>
    <property type="match status" value="1"/>
</dbReference>
<dbReference type="PANTHER" id="PTHR44169">
    <property type="entry name" value="NADPH-DEPENDENT 1-ACYLDIHYDROXYACETONE PHOSPHATE REDUCTASE"/>
    <property type="match status" value="1"/>
</dbReference>
<gene>
    <name evidence="3" type="ORF">H8D96_13850</name>
</gene>
<keyword evidence="2" id="KW-0560">Oxidoreductase</keyword>
<dbReference type="Pfam" id="PF00106">
    <property type="entry name" value="adh_short"/>
    <property type="match status" value="1"/>
</dbReference>
<name>A0A8J6P638_9BACT</name>
<reference evidence="3 4" key="1">
    <citation type="submission" date="2020-08" db="EMBL/GenBank/DDBJ databases">
        <title>Bridging the membrane lipid divide: bacteria of the FCB group superphylum have the potential to synthesize archaeal ether lipids.</title>
        <authorList>
            <person name="Villanueva L."/>
            <person name="Von Meijenfeldt F.A.B."/>
            <person name="Westbye A.B."/>
            <person name="Yadav S."/>
            <person name="Hopmans E.C."/>
            <person name="Dutilh B.E."/>
            <person name="Sinninghe Damste J.S."/>
        </authorList>
    </citation>
    <scope>NUCLEOTIDE SEQUENCE [LARGE SCALE GENOMIC DNA]</scope>
    <source>
        <strain evidence="3">NIOZ-UU17</strain>
    </source>
</reference>
<evidence type="ECO:0000256" key="2">
    <source>
        <dbReference type="ARBA" id="ARBA00023002"/>
    </source>
</evidence>
<sequence>MKKVVLITGCSTGIGRTLATEFQKKGCKVYATARKLEAIEDLESKQIAVDRLDVTDDQNISEVVDRITRNEKRIDILVNNAGYGLMGPLIETPGEELALQFSTNVFAPMALINQVVPLMISRRSGTIV</sequence>
<dbReference type="GO" id="GO:0016491">
    <property type="term" value="F:oxidoreductase activity"/>
    <property type="evidence" value="ECO:0007669"/>
    <property type="project" value="UniProtKB-KW"/>
</dbReference>
<accession>A0A8J6P638</accession>
<dbReference type="InterPro" id="IPR036291">
    <property type="entry name" value="NAD(P)-bd_dom_sf"/>
</dbReference>
<comment type="similarity">
    <text evidence="1">Belongs to the short-chain dehydrogenases/reductases (SDR) family.</text>
</comment>
<dbReference type="InterPro" id="IPR002347">
    <property type="entry name" value="SDR_fam"/>
</dbReference>
<feature type="non-terminal residue" evidence="3">
    <location>
        <position position="128"/>
    </location>
</feature>
<comment type="caution">
    <text evidence="3">The sequence shown here is derived from an EMBL/GenBank/DDBJ whole genome shotgun (WGS) entry which is preliminary data.</text>
</comment>
<evidence type="ECO:0000313" key="3">
    <source>
        <dbReference type="EMBL" id="MBC8432990.1"/>
    </source>
</evidence>
<evidence type="ECO:0000313" key="4">
    <source>
        <dbReference type="Proteomes" id="UP000605201"/>
    </source>
</evidence>
<dbReference type="Gene3D" id="3.40.50.720">
    <property type="entry name" value="NAD(P)-binding Rossmann-like Domain"/>
    <property type="match status" value="1"/>
</dbReference>
<protein>
    <submittedName>
        <fullName evidence="3">SDR family NAD(P)-dependent oxidoreductase</fullName>
    </submittedName>
</protein>
<dbReference type="SUPFAM" id="SSF51735">
    <property type="entry name" value="NAD(P)-binding Rossmann-fold domains"/>
    <property type="match status" value="1"/>
</dbReference>
<dbReference type="EMBL" id="JACNIG010000259">
    <property type="protein sequence ID" value="MBC8432990.1"/>
    <property type="molecule type" value="Genomic_DNA"/>
</dbReference>